<protein>
    <submittedName>
        <fullName evidence="2">Uncharacterized protein</fullName>
    </submittedName>
</protein>
<reference evidence="2 3" key="1">
    <citation type="submission" date="2008-10" db="EMBL/GenBank/DDBJ databases">
        <title>Draft genome sequence of Parabacteroides johnsonii (DSM 18315).</title>
        <authorList>
            <person name="Sudarsanam P."/>
            <person name="Ley R."/>
            <person name="Guruge J."/>
            <person name="Turnbaugh P.J."/>
            <person name="Mahowald M."/>
            <person name="Liep D."/>
            <person name="Gordon J."/>
        </authorList>
    </citation>
    <scope>NUCLEOTIDE SEQUENCE [LARGE SCALE GENOMIC DNA]</scope>
    <source>
        <strain evidence="2 3">DSM 18315</strain>
    </source>
</reference>
<accession>B7BBY3</accession>
<proteinExistence type="predicted"/>
<evidence type="ECO:0000256" key="1">
    <source>
        <dbReference type="SAM" id="MobiDB-lite"/>
    </source>
</evidence>
<dbReference type="AlphaFoldDB" id="B7BBY3"/>
<comment type="caution">
    <text evidence="2">The sequence shown here is derived from an EMBL/GenBank/DDBJ whole genome shotgun (WGS) entry which is preliminary data.</text>
</comment>
<name>B7BBY3_9BACT</name>
<dbReference type="EMBL" id="ABYH01000279">
    <property type="protein sequence ID" value="EEC96069.1"/>
    <property type="molecule type" value="Genomic_DNA"/>
</dbReference>
<feature type="region of interest" description="Disordered" evidence="1">
    <location>
        <begin position="66"/>
        <end position="87"/>
    </location>
</feature>
<reference evidence="2 3" key="2">
    <citation type="submission" date="2008-10" db="EMBL/GenBank/DDBJ databases">
        <authorList>
            <person name="Fulton L."/>
            <person name="Clifton S."/>
            <person name="Fulton B."/>
            <person name="Xu J."/>
            <person name="Minx P."/>
            <person name="Pepin K.H."/>
            <person name="Johnson M."/>
            <person name="Bhonagiri V."/>
            <person name="Nash W.E."/>
            <person name="Mardis E.R."/>
            <person name="Wilson R.K."/>
        </authorList>
    </citation>
    <scope>NUCLEOTIDE SEQUENCE [LARGE SCALE GENOMIC DNA]</scope>
    <source>
        <strain evidence="2 3">DSM 18315</strain>
    </source>
</reference>
<sequence>MFDRSIEFGPQVTQYPADSRHPRCTLFRPSLFFKPVRPILLGLMLAFRCCPSGGERSFAGWRTIVRQPTDNRSPPGGQLIDCIRTTN</sequence>
<evidence type="ECO:0000313" key="2">
    <source>
        <dbReference type="EMBL" id="EEC96069.1"/>
    </source>
</evidence>
<dbReference type="STRING" id="537006.PRABACTJOHN_02545"/>
<evidence type="ECO:0000313" key="3">
    <source>
        <dbReference type="Proteomes" id="UP000005510"/>
    </source>
</evidence>
<dbReference type="HOGENOM" id="CLU_2480533_0_0_10"/>
<gene>
    <name evidence="2" type="ORF">PRABACTJOHN_02545</name>
</gene>
<organism evidence="2 3">
    <name type="scientific">Parabacteroides johnsonii DSM 18315</name>
    <dbReference type="NCBI Taxonomy" id="537006"/>
    <lineage>
        <taxon>Bacteria</taxon>
        <taxon>Pseudomonadati</taxon>
        <taxon>Bacteroidota</taxon>
        <taxon>Bacteroidia</taxon>
        <taxon>Bacteroidales</taxon>
        <taxon>Tannerellaceae</taxon>
        <taxon>Parabacteroides</taxon>
    </lineage>
</organism>
<dbReference type="Proteomes" id="UP000005510">
    <property type="component" value="Unassembled WGS sequence"/>
</dbReference>